<evidence type="ECO:0000256" key="5">
    <source>
        <dbReference type="ARBA" id="ARBA00022737"/>
    </source>
</evidence>
<proteinExistence type="inferred from homology"/>
<dbReference type="FunFam" id="1.10.8.60:FF:000026">
    <property type="entry name" value="vesicle-fusing ATPase isoform X1"/>
    <property type="match status" value="1"/>
</dbReference>
<keyword evidence="7 11" id="KW-0067">ATP-binding</keyword>
<sequence>MSRPMKIAKSPSEAFALTNYVAANKGDFDKSVKYIRVNERYIFSIAPSDAMQPRELGFTASQRAFASLSLGMEVNVSLFNPFANNGDPIYMATLNLQIGFLRKATTIQEHYDTTDLGRVFSTAFKNQIFAVGQKCQMDYKGTALVCEVLSLETMEIDNSADPGSARPANMGIIFDGTQITFSKAADSSIKLKGTGRSAANTIVNPNFNFENMGIGGLDNEFSTIFRRAFASRLFPPSLVEKLGMPHVKGILLYGPPGTGKTLMAREIGKMLNAREPIIVNGPEILNKFVGQSEENVRKLFAAAEAEYKQRGDESSLHIIIFDELDAICKQRGSKNDGTGVGDSVVNQLLSKMDGVEQLNNILIIGMTNRLDMIDEALLRPGRLEIHLEISLPDENGRFQILNIHTAKMRNNNLMDVDVDLRELATLTKNFTGAEIAGLIRSALSFAFNRHVQVGSLATVSKDYENMKIKRDDFINALGEVHPTFGISESELQSCVRNGIIKFNPEIERILRRGELLVEQVQTSSLTPLVPVLLHGPAGSGKTALAAAIAMASEFPFIKLISPASMVGFTEQAKISAIQKVFSDSYKSPMSVIVLDSIEKIVDWSAIGPRFSNSVLQTLSVLLTTPPPPGKRLLILATAKRRSILDQMELIDEFQGEIYVPSVGDLTSLDFVINAIQLFKSDVDRQRALVLLKQHGLDTKLSIGIKKLIAVAEEARPDIDVVEKFVNAIAAANRDF</sequence>
<evidence type="ECO:0000256" key="10">
    <source>
        <dbReference type="ARBA" id="ARBA00068637"/>
    </source>
</evidence>
<feature type="domain" description="AAA+ ATPase" evidence="12">
    <location>
        <begin position="246"/>
        <end position="393"/>
    </location>
</feature>
<dbReference type="Proteomes" id="UP000320475">
    <property type="component" value="Unassembled WGS sequence"/>
</dbReference>
<dbReference type="SMART" id="SM00382">
    <property type="entry name" value="AAA"/>
    <property type="match status" value="2"/>
</dbReference>
<dbReference type="VEuPathDB" id="FungiDB:SeMB42_g05915"/>
<keyword evidence="4 11" id="KW-0963">Cytoplasm</keyword>
<dbReference type="FunFam" id="3.40.50.300:FF:000187">
    <property type="entry name" value="Vesicular-fusion ATPase SEC18"/>
    <property type="match status" value="1"/>
</dbReference>
<dbReference type="SUPFAM" id="SSF50692">
    <property type="entry name" value="ADC-like"/>
    <property type="match status" value="1"/>
</dbReference>
<dbReference type="STRING" id="286115.A0A507CU64"/>
<dbReference type="InterPro" id="IPR027417">
    <property type="entry name" value="P-loop_NTPase"/>
</dbReference>
<feature type="domain" description="AAA+ ATPase" evidence="12">
    <location>
        <begin position="527"/>
        <end position="663"/>
    </location>
</feature>
<evidence type="ECO:0000256" key="2">
    <source>
        <dbReference type="ARBA" id="ARBA00006914"/>
    </source>
</evidence>
<dbReference type="Gene3D" id="3.10.330.10">
    <property type="match status" value="1"/>
</dbReference>
<dbReference type="InterPro" id="IPR039812">
    <property type="entry name" value="Vesicle-fus_ATPase"/>
</dbReference>
<dbReference type="FunFam" id="3.40.50.300:FF:000166">
    <property type="entry name" value="vesicle-fusing ATPase isoform X1"/>
    <property type="match status" value="1"/>
</dbReference>
<dbReference type="Pfam" id="PF17862">
    <property type="entry name" value="AAA_lid_3"/>
    <property type="match status" value="1"/>
</dbReference>
<accession>A0A507CU64</accession>
<dbReference type="GO" id="GO:0005524">
    <property type="term" value="F:ATP binding"/>
    <property type="evidence" value="ECO:0007669"/>
    <property type="project" value="UniProtKB-UniRule"/>
</dbReference>
<dbReference type="PANTHER" id="PTHR23078">
    <property type="entry name" value="VESICULAR-FUSION PROTEIN NSF"/>
    <property type="match status" value="1"/>
</dbReference>
<evidence type="ECO:0000313" key="16">
    <source>
        <dbReference type="Proteomes" id="UP000320475"/>
    </source>
</evidence>
<keyword evidence="11" id="KW-0378">Hydrolase</keyword>
<evidence type="ECO:0000259" key="12">
    <source>
        <dbReference type="SMART" id="SM00382"/>
    </source>
</evidence>
<dbReference type="Pfam" id="PF00004">
    <property type="entry name" value="AAA"/>
    <property type="match status" value="2"/>
</dbReference>
<dbReference type="GO" id="GO:0043001">
    <property type="term" value="P:Golgi to plasma membrane protein transport"/>
    <property type="evidence" value="ECO:0007669"/>
    <property type="project" value="TreeGrafter"/>
</dbReference>
<evidence type="ECO:0000256" key="8">
    <source>
        <dbReference type="ARBA" id="ARBA00022927"/>
    </source>
</evidence>
<evidence type="ECO:0000313" key="14">
    <source>
        <dbReference type="EMBL" id="TPX42732.1"/>
    </source>
</evidence>
<evidence type="ECO:0000313" key="13">
    <source>
        <dbReference type="EMBL" id="TPX40620.1"/>
    </source>
</evidence>
<reference evidence="15 16" key="1">
    <citation type="journal article" date="2019" name="Sci. Rep.">
        <title>Comparative genomics of chytrid fungi reveal insights into the obligate biotrophic and pathogenic lifestyle of Synchytrium endobioticum.</title>
        <authorList>
            <person name="van de Vossenberg B.T.L.H."/>
            <person name="Warris S."/>
            <person name="Nguyen H.D.T."/>
            <person name="van Gent-Pelzer M.P.E."/>
            <person name="Joly D.L."/>
            <person name="van de Geest H.C."/>
            <person name="Bonants P.J.M."/>
            <person name="Smith D.S."/>
            <person name="Levesque C.A."/>
            <person name="van der Lee T.A.J."/>
        </authorList>
    </citation>
    <scope>NUCLEOTIDE SEQUENCE [LARGE SCALE GENOMIC DNA]</scope>
    <source>
        <strain evidence="14 16">LEV6574</strain>
        <strain evidence="13 15">MB42</strain>
    </source>
</reference>
<dbReference type="InterPro" id="IPR003593">
    <property type="entry name" value="AAA+_ATPase"/>
</dbReference>
<evidence type="ECO:0000256" key="11">
    <source>
        <dbReference type="RuleBase" id="RU367045"/>
    </source>
</evidence>
<keyword evidence="8 11" id="KW-0653">Protein transport</keyword>
<dbReference type="InterPro" id="IPR009010">
    <property type="entry name" value="Asp_de-COase-like_dom_sf"/>
</dbReference>
<dbReference type="InterPro" id="IPR029067">
    <property type="entry name" value="CDC48_domain_2-like_sf"/>
</dbReference>
<evidence type="ECO:0000313" key="15">
    <source>
        <dbReference type="Proteomes" id="UP000317494"/>
    </source>
</evidence>
<dbReference type="CDD" id="cd19504">
    <property type="entry name" value="RecA-like_NSF-SEC18_r1-like"/>
    <property type="match status" value="1"/>
</dbReference>
<dbReference type="GO" id="GO:0016887">
    <property type="term" value="F:ATP hydrolysis activity"/>
    <property type="evidence" value="ECO:0007669"/>
    <property type="project" value="InterPro"/>
</dbReference>
<dbReference type="GO" id="GO:0035494">
    <property type="term" value="P:SNARE complex disassembly"/>
    <property type="evidence" value="ECO:0007669"/>
    <property type="project" value="InterPro"/>
</dbReference>
<dbReference type="SUPFAM" id="SSF54585">
    <property type="entry name" value="Cdc48 domain 2-like"/>
    <property type="match status" value="1"/>
</dbReference>
<dbReference type="Gene3D" id="3.40.50.300">
    <property type="entry name" value="P-loop containing nucleotide triphosphate hydrolases"/>
    <property type="match status" value="2"/>
</dbReference>
<comment type="subcellular location">
    <subcellularLocation>
        <location evidence="1 11">Cytoplasm</location>
    </subcellularLocation>
</comment>
<keyword evidence="5" id="KW-0677">Repeat</keyword>
<keyword evidence="11" id="KW-0931">ER-Golgi transport</keyword>
<keyword evidence="6 11" id="KW-0547">Nucleotide-binding</keyword>
<dbReference type="Proteomes" id="UP000317494">
    <property type="component" value="Unassembled WGS sequence"/>
</dbReference>
<evidence type="ECO:0000256" key="3">
    <source>
        <dbReference type="ARBA" id="ARBA00022448"/>
    </source>
</evidence>
<gene>
    <name evidence="14" type="ORF">SeLEV6574_g05441</name>
    <name evidence="13" type="ORF">SeMB42_g05915</name>
</gene>
<comment type="function">
    <text evidence="9 11">Required for vesicle-mediated transport. Catalyzes the fusion of transport vesicles within the Golgi cisternae. Is also required for transport from the endoplasmic reticulum to the Golgi stack. Seems to function as a fusion protein required for the delivery of cargo proteins to all compartments of the Golgi stack independent of vesicle origin.</text>
</comment>
<comment type="caution">
    <text evidence="14">The sequence shown here is derived from an EMBL/GenBank/DDBJ whole genome shotgun (WGS) entry which is preliminary data.</text>
</comment>
<dbReference type="GO" id="GO:0005795">
    <property type="term" value="C:Golgi stack"/>
    <property type="evidence" value="ECO:0007669"/>
    <property type="project" value="TreeGrafter"/>
</dbReference>
<dbReference type="CDD" id="cd00009">
    <property type="entry name" value="AAA"/>
    <property type="match status" value="1"/>
</dbReference>
<evidence type="ECO:0000256" key="1">
    <source>
        <dbReference type="ARBA" id="ARBA00004496"/>
    </source>
</evidence>
<dbReference type="Gene3D" id="2.40.40.20">
    <property type="match status" value="1"/>
</dbReference>
<dbReference type="SUPFAM" id="SSF52540">
    <property type="entry name" value="P-loop containing nucleoside triphosphate hydrolases"/>
    <property type="match status" value="2"/>
</dbReference>
<name>A0A507CU64_9FUNG</name>
<dbReference type="InterPro" id="IPR003960">
    <property type="entry name" value="ATPase_AAA_CS"/>
</dbReference>
<keyword evidence="15" id="KW-1185">Reference proteome</keyword>
<dbReference type="EMBL" id="QEAM01000256">
    <property type="protein sequence ID" value="TPX42732.1"/>
    <property type="molecule type" value="Genomic_DNA"/>
</dbReference>
<protein>
    <recommendedName>
        <fullName evidence="10 11">Vesicular-fusion protein SEC18</fullName>
    </recommendedName>
</protein>
<dbReference type="OrthoDB" id="9982946at2759"/>
<dbReference type="InterPro" id="IPR003959">
    <property type="entry name" value="ATPase_AAA_core"/>
</dbReference>
<dbReference type="PANTHER" id="PTHR23078:SF3">
    <property type="entry name" value="VESICLE-FUSING ATPASE"/>
    <property type="match status" value="1"/>
</dbReference>
<dbReference type="PROSITE" id="PS00674">
    <property type="entry name" value="AAA"/>
    <property type="match status" value="1"/>
</dbReference>
<dbReference type="GO" id="GO:0006891">
    <property type="term" value="P:intra-Golgi vesicle-mediated transport"/>
    <property type="evidence" value="ECO:0007669"/>
    <property type="project" value="TreeGrafter"/>
</dbReference>
<dbReference type="InterPro" id="IPR041569">
    <property type="entry name" value="AAA_lid_3"/>
</dbReference>
<dbReference type="EMBL" id="QEAN01000305">
    <property type="protein sequence ID" value="TPX40620.1"/>
    <property type="molecule type" value="Genomic_DNA"/>
</dbReference>
<dbReference type="Gene3D" id="1.10.8.60">
    <property type="match status" value="1"/>
</dbReference>
<evidence type="ECO:0000256" key="6">
    <source>
        <dbReference type="ARBA" id="ARBA00022741"/>
    </source>
</evidence>
<evidence type="ECO:0000256" key="9">
    <source>
        <dbReference type="ARBA" id="ARBA00056429"/>
    </source>
</evidence>
<dbReference type="AlphaFoldDB" id="A0A507CU64"/>
<organism evidence="14 16">
    <name type="scientific">Synchytrium endobioticum</name>
    <dbReference type="NCBI Taxonomy" id="286115"/>
    <lineage>
        <taxon>Eukaryota</taxon>
        <taxon>Fungi</taxon>
        <taxon>Fungi incertae sedis</taxon>
        <taxon>Chytridiomycota</taxon>
        <taxon>Chytridiomycota incertae sedis</taxon>
        <taxon>Chytridiomycetes</taxon>
        <taxon>Synchytriales</taxon>
        <taxon>Synchytriaceae</taxon>
        <taxon>Synchytrium</taxon>
    </lineage>
</organism>
<evidence type="ECO:0000256" key="7">
    <source>
        <dbReference type="ARBA" id="ARBA00022840"/>
    </source>
</evidence>
<keyword evidence="3 11" id="KW-0813">Transport</keyword>
<comment type="similarity">
    <text evidence="2 11">Belongs to the AAA ATPase family.</text>
</comment>
<evidence type="ECO:0000256" key="4">
    <source>
        <dbReference type="ARBA" id="ARBA00022490"/>
    </source>
</evidence>